<dbReference type="RefSeq" id="WP_143987201.1">
    <property type="nucleotide sequence ID" value="NZ_CP041692.1"/>
</dbReference>
<evidence type="ECO:0000256" key="2">
    <source>
        <dbReference type="SAM" id="MobiDB-lite"/>
    </source>
</evidence>
<keyword evidence="5" id="KW-1185">Reference proteome</keyword>
<dbReference type="AlphaFoldDB" id="A0A516Q1D3"/>
<dbReference type="OrthoDB" id="4833048at2"/>
<feature type="compositionally biased region" description="Basic and acidic residues" evidence="2">
    <location>
        <begin position="1"/>
        <end position="30"/>
    </location>
</feature>
<gene>
    <name evidence="4" type="ORF">FOE78_16090</name>
</gene>
<dbReference type="InterPro" id="IPR029050">
    <property type="entry name" value="Immunoprotect_excell_Ig-like"/>
</dbReference>
<protein>
    <submittedName>
        <fullName evidence="4">DUF4352 domain-containing protein</fullName>
    </submittedName>
</protein>
<evidence type="ECO:0000256" key="1">
    <source>
        <dbReference type="ARBA" id="ARBA00022729"/>
    </source>
</evidence>
<dbReference type="Gene3D" id="2.60.40.1240">
    <property type="match status" value="1"/>
</dbReference>
<keyword evidence="1" id="KW-0732">Signal</keyword>
<keyword evidence="3" id="KW-0472">Membrane</keyword>
<evidence type="ECO:0000256" key="3">
    <source>
        <dbReference type="SAM" id="Phobius"/>
    </source>
</evidence>
<dbReference type="EMBL" id="CP041692">
    <property type="protein sequence ID" value="QDP97240.1"/>
    <property type="molecule type" value="Genomic_DNA"/>
</dbReference>
<evidence type="ECO:0000313" key="4">
    <source>
        <dbReference type="EMBL" id="QDP97240.1"/>
    </source>
</evidence>
<reference evidence="4 5" key="1">
    <citation type="submission" date="2019-07" db="EMBL/GenBank/DDBJ databases">
        <title>Microlunatus dokdonensis sp. nov. isolated from the rhizospheric soil of the wild plant Elymus tsukushiensis.</title>
        <authorList>
            <person name="Ghim S.-Y."/>
            <person name="Hwang Y.-J."/>
            <person name="Son J.-S."/>
            <person name="Shin J.-H."/>
        </authorList>
    </citation>
    <scope>NUCLEOTIDE SEQUENCE [LARGE SCALE GENOMIC DNA]</scope>
    <source>
        <strain evidence="4 5">KUDC0627</strain>
    </source>
</reference>
<feature type="transmembrane region" description="Helical" evidence="3">
    <location>
        <begin position="41"/>
        <end position="58"/>
    </location>
</feature>
<proteinExistence type="predicted"/>
<sequence>MTDRTVDHEDQPVDHEDQPVDHEDPAEAADRRRRPSRRDGLLALAVCLAVVAVLAVTSPDPDTVQVDYVDAPLGHWAATRTYDAKLSKIEYATSVKPAGDYQDPVTSTETFVVATLTVRSKAKTDLLLDSIELHTSDGRIYHDRDQFQIAQLPIIQPGFTGHGQSVFEVPEDRLRGAQLVINPSADQFKWYDSGARFTLDDRFTIDDHPIRLGTGHSAVSR</sequence>
<keyword evidence="3" id="KW-1133">Transmembrane helix</keyword>
<keyword evidence="3" id="KW-0812">Transmembrane</keyword>
<name>A0A516Q1D3_9ACTN</name>
<dbReference type="Proteomes" id="UP000319263">
    <property type="component" value="Chromosome"/>
</dbReference>
<accession>A0A516Q1D3</accession>
<organism evidence="4 5">
    <name type="scientific">Microlunatus elymi</name>
    <dbReference type="NCBI Taxonomy" id="2596828"/>
    <lineage>
        <taxon>Bacteria</taxon>
        <taxon>Bacillati</taxon>
        <taxon>Actinomycetota</taxon>
        <taxon>Actinomycetes</taxon>
        <taxon>Propionibacteriales</taxon>
        <taxon>Propionibacteriaceae</taxon>
        <taxon>Microlunatus</taxon>
    </lineage>
</organism>
<feature type="region of interest" description="Disordered" evidence="2">
    <location>
        <begin position="1"/>
        <end position="35"/>
    </location>
</feature>
<evidence type="ECO:0000313" key="5">
    <source>
        <dbReference type="Proteomes" id="UP000319263"/>
    </source>
</evidence>
<dbReference type="KEGG" id="mik:FOE78_16090"/>